<dbReference type="OrthoDB" id="6287939at2759"/>
<protein>
    <submittedName>
        <fullName evidence="1">Uncharacterized protein</fullName>
    </submittedName>
</protein>
<organism evidence="1 2">
    <name type="scientific">Dibothriocephalus latus</name>
    <name type="common">Fish tapeworm</name>
    <name type="synonym">Diphyllobothrium latum</name>
    <dbReference type="NCBI Taxonomy" id="60516"/>
    <lineage>
        <taxon>Eukaryota</taxon>
        <taxon>Metazoa</taxon>
        <taxon>Spiralia</taxon>
        <taxon>Lophotrochozoa</taxon>
        <taxon>Platyhelminthes</taxon>
        <taxon>Cestoda</taxon>
        <taxon>Eucestoda</taxon>
        <taxon>Diphyllobothriidea</taxon>
        <taxon>Diphyllobothriidae</taxon>
        <taxon>Dibothriocephalus</taxon>
    </lineage>
</organism>
<proteinExistence type="predicted"/>
<keyword evidence="2" id="KW-1185">Reference proteome</keyword>
<evidence type="ECO:0000313" key="1">
    <source>
        <dbReference type="EMBL" id="VDN26700.1"/>
    </source>
</evidence>
<reference evidence="1 2" key="1">
    <citation type="submission" date="2018-11" db="EMBL/GenBank/DDBJ databases">
        <authorList>
            <consortium name="Pathogen Informatics"/>
        </authorList>
    </citation>
    <scope>NUCLEOTIDE SEQUENCE [LARGE SCALE GENOMIC DNA]</scope>
</reference>
<sequence>MIAAVELVINQTEATEETKDFIRHQVSSLLMAHQPREVLTKIERIALRALKADRHIVIVQADKGRSTVIMDRTDYLQRRRIHWRIASFMFLVKLIPSKG</sequence>
<dbReference type="EMBL" id="UYRU01076211">
    <property type="protein sequence ID" value="VDN26700.1"/>
    <property type="molecule type" value="Genomic_DNA"/>
</dbReference>
<gene>
    <name evidence="1" type="ORF">DILT_LOCUS14861</name>
</gene>
<evidence type="ECO:0000313" key="2">
    <source>
        <dbReference type="Proteomes" id="UP000281553"/>
    </source>
</evidence>
<dbReference type="Proteomes" id="UP000281553">
    <property type="component" value="Unassembled WGS sequence"/>
</dbReference>
<accession>A0A3P7MJI5</accession>
<dbReference type="AlphaFoldDB" id="A0A3P7MJI5"/>
<name>A0A3P7MJI5_DIBLA</name>